<sequence length="188" mass="19903">MKRTTIQTLCIIAGLTAGSYSTSLLANETGPYVGGALGLVSVDDSEFDDDNNAAQLFAGWQLNPYFGIEGGYTDFGEAGGDLAESEIDGYSLAATGRLPLTDSFALIAKAGRFWWDSDVRVGPFSESFSGSELTYGVGAQFSITESLDLRVAYDRLDVDLGEDEIGPIAGGDFDSKVDVLSAGLKFTF</sequence>
<dbReference type="InterPro" id="IPR011250">
    <property type="entry name" value="OMP/PagP_B-barrel"/>
</dbReference>
<dbReference type="SUPFAM" id="SSF56925">
    <property type="entry name" value="OMPA-like"/>
    <property type="match status" value="1"/>
</dbReference>
<proteinExistence type="predicted"/>
<dbReference type="STRING" id="1524254.PHACT_05075"/>
<dbReference type="Gene3D" id="2.40.160.20">
    <property type="match status" value="1"/>
</dbReference>
<evidence type="ECO:0000256" key="1">
    <source>
        <dbReference type="ARBA" id="ARBA00022729"/>
    </source>
</evidence>
<evidence type="ECO:0000313" key="5">
    <source>
        <dbReference type="Proteomes" id="UP000175669"/>
    </source>
</evidence>
<dbReference type="Proteomes" id="UP000175669">
    <property type="component" value="Unassembled WGS sequence"/>
</dbReference>
<keyword evidence="1 2" id="KW-0732">Signal</keyword>
<name>A0A1E8CJM8_9GAMM</name>
<evidence type="ECO:0000256" key="2">
    <source>
        <dbReference type="SAM" id="SignalP"/>
    </source>
</evidence>
<organism evidence="4 5">
    <name type="scientific">Pseudohongiella acticola</name>
    <dbReference type="NCBI Taxonomy" id="1524254"/>
    <lineage>
        <taxon>Bacteria</taxon>
        <taxon>Pseudomonadati</taxon>
        <taxon>Pseudomonadota</taxon>
        <taxon>Gammaproteobacteria</taxon>
        <taxon>Pseudomonadales</taxon>
        <taxon>Pseudohongiellaceae</taxon>
        <taxon>Pseudohongiella</taxon>
    </lineage>
</organism>
<feature type="signal peptide" evidence="2">
    <location>
        <begin position="1"/>
        <end position="26"/>
    </location>
</feature>
<feature type="domain" description="Outer membrane protein beta-barrel" evidence="3">
    <location>
        <begin position="13"/>
        <end position="188"/>
    </location>
</feature>
<feature type="chain" id="PRO_5009212094" description="Outer membrane protein beta-barrel domain-containing protein" evidence="2">
    <location>
        <begin position="27"/>
        <end position="188"/>
    </location>
</feature>
<evidence type="ECO:0000313" key="4">
    <source>
        <dbReference type="EMBL" id="OFE12584.1"/>
    </source>
</evidence>
<accession>A0A1E8CJM8</accession>
<gene>
    <name evidence="4" type="ORF">PHACT_05075</name>
</gene>
<keyword evidence="5" id="KW-1185">Reference proteome</keyword>
<dbReference type="RefSeq" id="WP_070116195.1">
    <property type="nucleotide sequence ID" value="NZ_CAXATG010000001.1"/>
</dbReference>
<dbReference type="EMBL" id="MASR01000001">
    <property type="protein sequence ID" value="OFE12584.1"/>
    <property type="molecule type" value="Genomic_DNA"/>
</dbReference>
<dbReference type="OrthoDB" id="7620169at2"/>
<evidence type="ECO:0000259" key="3">
    <source>
        <dbReference type="Pfam" id="PF13505"/>
    </source>
</evidence>
<reference evidence="5" key="1">
    <citation type="submission" date="2016-07" db="EMBL/GenBank/DDBJ databases">
        <authorList>
            <person name="Florea S."/>
            <person name="Webb J.S."/>
            <person name="Jaromczyk J."/>
            <person name="Schardl C.L."/>
        </authorList>
    </citation>
    <scope>NUCLEOTIDE SEQUENCE [LARGE SCALE GENOMIC DNA]</scope>
    <source>
        <strain evidence="5">KCTC 42131</strain>
    </source>
</reference>
<comment type="caution">
    <text evidence="4">The sequence shown here is derived from an EMBL/GenBank/DDBJ whole genome shotgun (WGS) entry which is preliminary data.</text>
</comment>
<dbReference type="AlphaFoldDB" id="A0A1E8CJM8"/>
<dbReference type="Pfam" id="PF13505">
    <property type="entry name" value="OMP_b-brl"/>
    <property type="match status" value="1"/>
</dbReference>
<dbReference type="InterPro" id="IPR027385">
    <property type="entry name" value="Beta-barrel_OMP"/>
</dbReference>
<protein>
    <recommendedName>
        <fullName evidence="3">Outer membrane protein beta-barrel domain-containing protein</fullName>
    </recommendedName>
</protein>